<feature type="compositionally biased region" description="Pro residues" evidence="1">
    <location>
        <begin position="1"/>
        <end position="16"/>
    </location>
</feature>
<sequence>MAPTPPSSTPPRPSPRPSSQRLPRMEERPAHPKVVKFRRTSSVDAPLREFINESSPLVRPRASTEVDPLLKSSWYLFLLTLGGLGLQIGWSVETSNGSVSLSDKSTIRLVLSRASQTLQLNCTTRTSRVFRDQAKDD</sequence>
<feature type="region of interest" description="Disordered" evidence="1">
    <location>
        <begin position="1"/>
        <end position="33"/>
    </location>
</feature>
<protein>
    <submittedName>
        <fullName evidence="2">Uncharacterized protein</fullName>
    </submittedName>
</protein>
<keyword evidence="3" id="KW-1185">Reference proteome</keyword>
<organism evidence="2 3">
    <name type="scientific">Lophiostoma macrostomum CBS 122681</name>
    <dbReference type="NCBI Taxonomy" id="1314788"/>
    <lineage>
        <taxon>Eukaryota</taxon>
        <taxon>Fungi</taxon>
        <taxon>Dikarya</taxon>
        <taxon>Ascomycota</taxon>
        <taxon>Pezizomycotina</taxon>
        <taxon>Dothideomycetes</taxon>
        <taxon>Pleosporomycetidae</taxon>
        <taxon>Pleosporales</taxon>
        <taxon>Lophiostomataceae</taxon>
        <taxon>Lophiostoma</taxon>
    </lineage>
</organism>
<proteinExistence type="predicted"/>
<dbReference type="EMBL" id="MU004325">
    <property type="protein sequence ID" value="KAF2657433.1"/>
    <property type="molecule type" value="Genomic_DNA"/>
</dbReference>
<evidence type="ECO:0000256" key="1">
    <source>
        <dbReference type="SAM" id="MobiDB-lite"/>
    </source>
</evidence>
<accession>A0A6A6TEV5</accession>
<gene>
    <name evidence="2" type="ORF">K491DRAFT_327214</name>
</gene>
<dbReference type="AlphaFoldDB" id="A0A6A6TEV5"/>
<reference evidence="2" key="1">
    <citation type="journal article" date="2020" name="Stud. Mycol.">
        <title>101 Dothideomycetes genomes: a test case for predicting lifestyles and emergence of pathogens.</title>
        <authorList>
            <person name="Haridas S."/>
            <person name="Albert R."/>
            <person name="Binder M."/>
            <person name="Bloem J."/>
            <person name="Labutti K."/>
            <person name="Salamov A."/>
            <person name="Andreopoulos B."/>
            <person name="Baker S."/>
            <person name="Barry K."/>
            <person name="Bills G."/>
            <person name="Bluhm B."/>
            <person name="Cannon C."/>
            <person name="Castanera R."/>
            <person name="Culley D."/>
            <person name="Daum C."/>
            <person name="Ezra D."/>
            <person name="Gonzalez J."/>
            <person name="Henrissat B."/>
            <person name="Kuo A."/>
            <person name="Liang C."/>
            <person name="Lipzen A."/>
            <person name="Lutzoni F."/>
            <person name="Magnuson J."/>
            <person name="Mondo S."/>
            <person name="Nolan M."/>
            <person name="Ohm R."/>
            <person name="Pangilinan J."/>
            <person name="Park H.-J."/>
            <person name="Ramirez L."/>
            <person name="Alfaro M."/>
            <person name="Sun H."/>
            <person name="Tritt A."/>
            <person name="Yoshinaga Y."/>
            <person name="Zwiers L.-H."/>
            <person name="Turgeon B."/>
            <person name="Goodwin S."/>
            <person name="Spatafora J."/>
            <person name="Crous P."/>
            <person name="Grigoriev I."/>
        </authorList>
    </citation>
    <scope>NUCLEOTIDE SEQUENCE</scope>
    <source>
        <strain evidence="2">CBS 122681</strain>
    </source>
</reference>
<name>A0A6A6TEV5_9PLEO</name>
<evidence type="ECO:0000313" key="2">
    <source>
        <dbReference type="EMBL" id="KAF2657433.1"/>
    </source>
</evidence>
<evidence type="ECO:0000313" key="3">
    <source>
        <dbReference type="Proteomes" id="UP000799324"/>
    </source>
</evidence>
<dbReference type="Proteomes" id="UP000799324">
    <property type="component" value="Unassembled WGS sequence"/>
</dbReference>